<dbReference type="EMBL" id="CP012333">
    <property type="protein sequence ID" value="AKU96707.1"/>
    <property type="molecule type" value="Genomic_DNA"/>
</dbReference>
<dbReference type="CDD" id="cd00635">
    <property type="entry name" value="PLPDE_III_YBL036c_like"/>
    <property type="match status" value="1"/>
</dbReference>
<keyword evidence="1 2" id="KW-0663">Pyridoxal phosphate</keyword>
<keyword evidence="7" id="KW-1185">Reference proteome</keyword>
<evidence type="ECO:0000256" key="2">
    <source>
        <dbReference type="HAMAP-Rule" id="MF_02087"/>
    </source>
</evidence>
<reference evidence="6 7" key="1">
    <citation type="submission" date="2015-08" db="EMBL/GenBank/DDBJ databases">
        <authorList>
            <person name="Babu N.S."/>
            <person name="Beckwith C.J."/>
            <person name="Beseler K.G."/>
            <person name="Brison A."/>
            <person name="Carone J.V."/>
            <person name="Caskin T.P."/>
            <person name="Diamond M."/>
            <person name="Durham M.E."/>
            <person name="Foxe J.M."/>
            <person name="Go M."/>
            <person name="Henderson B.A."/>
            <person name="Jones I.B."/>
            <person name="McGettigan J.A."/>
            <person name="Micheletti S.J."/>
            <person name="Nasrallah M.E."/>
            <person name="Ortiz D."/>
            <person name="Piller C.R."/>
            <person name="Privatt S.R."/>
            <person name="Schneider S.L."/>
            <person name="Sharp S."/>
            <person name="Smith T.C."/>
            <person name="Stanton J.D."/>
            <person name="Ullery H.E."/>
            <person name="Wilson R.J."/>
            <person name="Serrano M.G."/>
            <person name="Buck G."/>
            <person name="Lee V."/>
            <person name="Wang Y."/>
            <person name="Carvalho R."/>
            <person name="Voegtly L."/>
            <person name="Shi R."/>
            <person name="Duckworth R."/>
            <person name="Johnson A."/>
            <person name="Loviza R."/>
            <person name="Walstead R."/>
            <person name="Shah Z."/>
            <person name="Kiflezghi M."/>
            <person name="Wade K."/>
            <person name="Ball S.L."/>
            <person name="Bradley K.W."/>
            <person name="Asai D.J."/>
            <person name="Bowman C.A."/>
            <person name="Russell D.A."/>
            <person name="Pope W.H."/>
            <person name="Jacobs-Sera D."/>
            <person name="Hendrix R.W."/>
            <person name="Hatfull G.F."/>
        </authorList>
    </citation>
    <scope>NUCLEOTIDE SEQUENCE [LARGE SCALE GENOMIC DNA]</scope>
    <source>
        <strain evidence="6 7">DSM 27648</strain>
    </source>
</reference>
<protein>
    <recommendedName>
        <fullName evidence="2">Pyridoxal phosphate homeostasis protein</fullName>
        <shortName evidence="2">PLP homeostasis protein</shortName>
    </recommendedName>
</protein>
<evidence type="ECO:0000256" key="1">
    <source>
        <dbReference type="ARBA" id="ARBA00022898"/>
    </source>
</evidence>
<feature type="modified residue" description="N6-(pyridoxal phosphate)lysine" evidence="2 3">
    <location>
        <position position="38"/>
    </location>
</feature>
<dbReference type="GO" id="GO:0030170">
    <property type="term" value="F:pyridoxal phosphate binding"/>
    <property type="evidence" value="ECO:0007669"/>
    <property type="project" value="UniProtKB-UniRule"/>
</dbReference>
<dbReference type="KEGG" id="llu:AKJ09_03371"/>
<dbReference type="InterPro" id="IPR011078">
    <property type="entry name" value="PyrdxlP_homeostasis"/>
</dbReference>
<evidence type="ECO:0000313" key="6">
    <source>
        <dbReference type="EMBL" id="AKU96707.1"/>
    </source>
</evidence>
<sequence>MSRSSIADNLASVRDRIHRAAIAASRDPSEIRLIAVSKTKPPLAIREAYEAGQRLFGENYAQELAQKADELVDLHDIEWHFIGHLQTNKAKYVARAAHVVHTVDSAALARELGKRVAKDDHRREGFRMPVLVEVNVGAEPQKHGTSPAELGDILDAVDKEPALQLRGLMTMPPHDLEAARRVFEALVSLRRLHGGRARLPELSMGMSDDLEVAIACGATLVRVGSAIFGSR</sequence>
<dbReference type="InterPro" id="IPR029066">
    <property type="entry name" value="PLP-binding_barrel"/>
</dbReference>
<name>A0A0K1PT74_9BACT</name>
<evidence type="ECO:0000259" key="5">
    <source>
        <dbReference type="Pfam" id="PF01168"/>
    </source>
</evidence>
<dbReference type="STRING" id="1391654.AKJ09_03371"/>
<dbReference type="PATRIC" id="fig|1391654.3.peg.3410"/>
<dbReference type="AlphaFoldDB" id="A0A0K1PT74"/>
<dbReference type="Proteomes" id="UP000064967">
    <property type="component" value="Chromosome"/>
</dbReference>
<dbReference type="InterPro" id="IPR001608">
    <property type="entry name" value="Ala_racemase_N"/>
</dbReference>
<dbReference type="Gene3D" id="3.20.20.10">
    <property type="entry name" value="Alanine racemase"/>
    <property type="match status" value="1"/>
</dbReference>
<dbReference type="RefSeq" id="WP_146647954.1">
    <property type="nucleotide sequence ID" value="NZ_CP012333.1"/>
</dbReference>
<proteinExistence type="inferred from homology"/>
<evidence type="ECO:0000256" key="3">
    <source>
        <dbReference type="PIRSR" id="PIRSR004848-1"/>
    </source>
</evidence>
<gene>
    <name evidence="6" type="ORF">AKJ09_03371</name>
</gene>
<dbReference type="HAMAP" id="MF_02087">
    <property type="entry name" value="PLP_homeostasis"/>
    <property type="match status" value="1"/>
</dbReference>
<dbReference type="SUPFAM" id="SSF51419">
    <property type="entry name" value="PLP-binding barrel"/>
    <property type="match status" value="1"/>
</dbReference>
<comment type="similarity">
    <text evidence="2 4">Belongs to the pyridoxal phosphate-binding protein YggS/PROSC family.</text>
</comment>
<accession>A0A0K1PT74</accession>
<dbReference type="NCBIfam" id="TIGR00044">
    <property type="entry name" value="YggS family pyridoxal phosphate-dependent enzyme"/>
    <property type="match status" value="1"/>
</dbReference>
<dbReference type="FunFam" id="3.20.20.10:FF:000018">
    <property type="entry name" value="Pyridoxal phosphate homeostasis protein"/>
    <property type="match status" value="1"/>
</dbReference>
<dbReference type="PANTHER" id="PTHR10146">
    <property type="entry name" value="PROLINE SYNTHETASE CO-TRANSCRIBED BACTERIAL HOMOLOG PROTEIN"/>
    <property type="match status" value="1"/>
</dbReference>
<evidence type="ECO:0000313" key="7">
    <source>
        <dbReference type="Proteomes" id="UP000064967"/>
    </source>
</evidence>
<dbReference type="Pfam" id="PF01168">
    <property type="entry name" value="Ala_racemase_N"/>
    <property type="match status" value="1"/>
</dbReference>
<evidence type="ECO:0000256" key="4">
    <source>
        <dbReference type="RuleBase" id="RU004514"/>
    </source>
</evidence>
<dbReference type="PROSITE" id="PS01211">
    <property type="entry name" value="UPF0001"/>
    <property type="match status" value="1"/>
</dbReference>
<dbReference type="PANTHER" id="PTHR10146:SF14">
    <property type="entry name" value="PYRIDOXAL PHOSPHATE HOMEOSTASIS PROTEIN"/>
    <property type="match status" value="1"/>
</dbReference>
<dbReference type="PIRSF" id="PIRSF004848">
    <property type="entry name" value="YBL036c_PLPDEIII"/>
    <property type="match status" value="1"/>
</dbReference>
<organism evidence="6 7">
    <name type="scientific">Labilithrix luteola</name>
    <dbReference type="NCBI Taxonomy" id="1391654"/>
    <lineage>
        <taxon>Bacteria</taxon>
        <taxon>Pseudomonadati</taxon>
        <taxon>Myxococcota</taxon>
        <taxon>Polyangia</taxon>
        <taxon>Polyangiales</taxon>
        <taxon>Labilitrichaceae</taxon>
        <taxon>Labilithrix</taxon>
    </lineage>
</organism>
<comment type="cofactor">
    <cofactor evidence="3">
        <name>pyridoxal 5'-phosphate</name>
        <dbReference type="ChEBI" id="CHEBI:597326"/>
    </cofactor>
</comment>
<comment type="function">
    <text evidence="2">Pyridoxal 5'-phosphate (PLP)-binding protein, which is involved in PLP homeostasis.</text>
</comment>
<feature type="domain" description="Alanine racemase N-terminal" evidence="5">
    <location>
        <begin position="17"/>
        <end position="230"/>
    </location>
</feature>
<dbReference type="OrthoDB" id="9804072at2"/>